<dbReference type="eggNOG" id="ENOG5031W7Y">
    <property type="taxonomic scope" value="Bacteria"/>
</dbReference>
<protein>
    <submittedName>
        <fullName evidence="2">Hypothetical membrane protein</fullName>
    </submittedName>
</protein>
<keyword evidence="1" id="KW-0812">Transmembrane</keyword>
<dbReference type="STRING" id="288705.RSal33209_0738"/>
<dbReference type="HOGENOM" id="CLU_3103009_0_0_11"/>
<proteinExistence type="predicted"/>
<name>A9WQ59_RENSM</name>
<reference evidence="3" key="1">
    <citation type="journal article" date="2008" name="J. Bacteriol.">
        <title>Genome sequence of the fish pathogen Renibacterium salmoninarum suggests reductive evolution away from an environmental Arthrobacter ancestor.</title>
        <authorList>
            <person name="Wiens G.D."/>
            <person name="Rockey D.D."/>
            <person name="Wu Z."/>
            <person name="Chang J."/>
            <person name="Levy R."/>
            <person name="Crane S."/>
            <person name="Chen D.S."/>
            <person name="Capri G.R."/>
            <person name="Burnett J.R."/>
            <person name="Sudheesh P.S."/>
            <person name="Schipma M.J."/>
            <person name="Burd H."/>
            <person name="Bhattacharyya A."/>
            <person name="Rhodes L.D."/>
            <person name="Kaul R."/>
            <person name="Strom M.S."/>
        </authorList>
    </citation>
    <scope>NUCLEOTIDE SEQUENCE [LARGE SCALE GENOMIC DNA]</scope>
    <source>
        <strain evidence="3">ATCC 33209 / DSM 20767 / JCM 11484 / NBRC 15589 / NCIMB 2235</strain>
    </source>
</reference>
<evidence type="ECO:0000313" key="2">
    <source>
        <dbReference type="EMBL" id="ABY22485.1"/>
    </source>
</evidence>
<dbReference type="AlphaFoldDB" id="A9WQ59"/>
<dbReference type="RefSeq" id="WP_012244184.1">
    <property type="nucleotide sequence ID" value="NC_010168.1"/>
</dbReference>
<gene>
    <name evidence="2" type="ordered locus">RSal33209_0738</name>
</gene>
<dbReference type="KEGG" id="rsa:RSal33209_0738"/>
<evidence type="ECO:0000256" key="1">
    <source>
        <dbReference type="SAM" id="Phobius"/>
    </source>
</evidence>
<dbReference type="Proteomes" id="UP000002007">
    <property type="component" value="Chromosome"/>
</dbReference>
<organism evidence="2 3">
    <name type="scientific">Renibacterium salmoninarum (strain ATCC 33209 / DSM 20767 / JCM 11484 / NBRC 15589 / NCIMB 2235)</name>
    <dbReference type="NCBI Taxonomy" id="288705"/>
    <lineage>
        <taxon>Bacteria</taxon>
        <taxon>Bacillati</taxon>
        <taxon>Actinomycetota</taxon>
        <taxon>Actinomycetes</taxon>
        <taxon>Micrococcales</taxon>
        <taxon>Micrococcaceae</taxon>
        <taxon>Renibacterium</taxon>
    </lineage>
</organism>
<accession>A9WQ59</accession>
<dbReference type="EMBL" id="CP000910">
    <property type="protein sequence ID" value="ABY22485.1"/>
    <property type="molecule type" value="Genomic_DNA"/>
</dbReference>
<keyword evidence="1" id="KW-0472">Membrane</keyword>
<sequence>MIPLLLMGLGGLMIGGVIAFWQQKAPRWVPIAFAVVAVMSLVAAYLFTLNQ</sequence>
<keyword evidence="3" id="KW-1185">Reference proteome</keyword>
<keyword evidence="1" id="KW-1133">Transmembrane helix</keyword>
<feature type="transmembrane region" description="Helical" evidence="1">
    <location>
        <begin position="29"/>
        <end position="49"/>
    </location>
</feature>
<evidence type="ECO:0000313" key="3">
    <source>
        <dbReference type="Proteomes" id="UP000002007"/>
    </source>
</evidence>